<dbReference type="PANTHER" id="PTHR30348:SF4">
    <property type="entry name" value="DUF72 DOMAIN-CONTAINING PROTEIN"/>
    <property type="match status" value="1"/>
</dbReference>
<keyword evidence="2" id="KW-1185">Reference proteome</keyword>
<dbReference type="SUPFAM" id="SSF117396">
    <property type="entry name" value="TM1631-like"/>
    <property type="match status" value="1"/>
</dbReference>
<sequence>MKIFVGTSGWSYDWNPEGSIEWYVKKSGLNAIELNMTFYRFPTKEQVRRWSKYREVRWVVKVNRRISHIKRLKDQQIWCEFQQITEPLNPDFYLFQLPPSFKRNEENERRVLNFCEAIKEKMAVEFRDPKWYMEPLNLNCVIVSIDSPMGTYIAKSNEYVYLRLHGREVWYSYEYSDSELLELANKVISLNPKYIYVFFNNNHWMLENARHMLKILSEFV</sequence>
<dbReference type="GeneID" id="89337614"/>
<dbReference type="AlphaFoldDB" id="A0AAX4L061"/>
<evidence type="ECO:0000313" key="2">
    <source>
        <dbReference type="Proteomes" id="UP001432202"/>
    </source>
</evidence>
<dbReference type="InterPro" id="IPR036520">
    <property type="entry name" value="UPF0759_sf"/>
</dbReference>
<dbReference type="EMBL" id="CP146016">
    <property type="protein sequence ID" value="WWQ60257.1"/>
    <property type="molecule type" value="Genomic_DNA"/>
</dbReference>
<reference evidence="1 2" key="1">
    <citation type="submission" date="2024-02" db="EMBL/GenBank/DDBJ databases">
        <title>STSV induces naive adaptation in Sulfolobus.</title>
        <authorList>
            <person name="Xiang X."/>
            <person name="Song M."/>
        </authorList>
    </citation>
    <scope>NUCLEOTIDE SEQUENCE [LARGE SCALE GENOMIC DNA]</scope>
    <source>
        <strain evidence="1 2">RT2</strain>
    </source>
</reference>
<dbReference type="InterPro" id="IPR002763">
    <property type="entry name" value="DUF72"/>
</dbReference>
<protein>
    <submittedName>
        <fullName evidence="1">DUF72 domain-containing protein</fullName>
    </submittedName>
</protein>
<evidence type="ECO:0000313" key="1">
    <source>
        <dbReference type="EMBL" id="WWQ60257.1"/>
    </source>
</evidence>
<name>A0AAX4L061_9CREN</name>
<dbReference type="Proteomes" id="UP001432202">
    <property type="component" value="Chromosome"/>
</dbReference>
<gene>
    <name evidence="1" type="ORF">V6M85_12555</name>
</gene>
<organism evidence="1 2">
    <name type="scientific">Sulfolobus tengchongensis</name>
    <dbReference type="NCBI Taxonomy" id="207809"/>
    <lineage>
        <taxon>Archaea</taxon>
        <taxon>Thermoproteota</taxon>
        <taxon>Thermoprotei</taxon>
        <taxon>Sulfolobales</taxon>
        <taxon>Sulfolobaceae</taxon>
        <taxon>Sulfolobus</taxon>
    </lineage>
</organism>
<proteinExistence type="predicted"/>
<accession>A0AAX4L061</accession>
<dbReference type="Pfam" id="PF01904">
    <property type="entry name" value="DUF72"/>
    <property type="match status" value="1"/>
</dbReference>
<dbReference type="Gene3D" id="3.20.20.410">
    <property type="entry name" value="Protein of unknown function UPF0759"/>
    <property type="match status" value="1"/>
</dbReference>
<dbReference type="RefSeq" id="WP_338600738.1">
    <property type="nucleotide sequence ID" value="NZ_CP146016.1"/>
</dbReference>
<dbReference type="PANTHER" id="PTHR30348">
    <property type="entry name" value="UNCHARACTERIZED PROTEIN YECE"/>
    <property type="match status" value="1"/>
</dbReference>